<feature type="transmembrane region" description="Helical" evidence="1">
    <location>
        <begin position="171"/>
        <end position="188"/>
    </location>
</feature>
<evidence type="ECO:0000256" key="1">
    <source>
        <dbReference type="SAM" id="Phobius"/>
    </source>
</evidence>
<reference evidence="2" key="1">
    <citation type="submission" date="2018-04" db="EMBL/GenBank/DDBJ databases">
        <title>Transcriptome of Schizaphis graminum biotype I.</title>
        <authorList>
            <person name="Scully E.D."/>
            <person name="Geib S.M."/>
            <person name="Palmer N.A."/>
            <person name="Koch K."/>
            <person name="Bradshaw J."/>
            <person name="Heng-Moss T."/>
            <person name="Sarath G."/>
        </authorList>
    </citation>
    <scope>NUCLEOTIDE SEQUENCE</scope>
</reference>
<keyword evidence="1" id="KW-0812">Transmembrane</keyword>
<name>A0A2S2PH40_SCHGA</name>
<keyword evidence="1" id="KW-0472">Membrane</keyword>
<sequence length="222" mass="24846">MASSYCDIPVNDTYIICRSPRVDIGVRRDAYLSGYLDFGLKVMNFIGNQSLSVEGPSYGFHVLYDPVLVDFNIVHSNGSVEFNGRYLNHVQSDVILIIRIPKSSAKRCESVLDCLVVACCENVLFSEERIICYPNVTIAPAATESHNILVTIGDRLSYIVPNRFPPPDLTIIWWFTCLLLVFALVIYIKTEIKYGLTKNVGDPLVSSARSQTGEHYDVLLNS</sequence>
<accession>A0A2S2PH40</accession>
<proteinExistence type="predicted"/>
<dbReference type="EMBL" id="GGMR01016153">
    <property type="protein sequence ID" value="MBY28772.1"/>
    <property type="molecule type" value="Transcribed_RNA"/>
</dbReference>
<protein>
    <submittedName>
        <fullName evidence="2">Uncharacterized protein</fullName>
    </submittedName>
</protein>
<organism evidence="2">
    <name type="scientific">Schizaphis graminum</name>
    <name type="common">Green bug aphid</name>
    <dbReference type="NCBI Taxonomy" id="13262"/>
    <lineage>
        <taxon>Eukaryota</taxon>
        <taxon>Metazoa</taxon>
        <taxon>Ecdysozoa</taxon>
        <taxon>Arthropoda</taxon>
        <taxon>Hexapoda</taxon>
        <taxon>Insecta</taxon>
        <taxon>Pterygota</taxon>
        <taxon>Neoptera</taxon>
        <taxon>Paraneoptera</taxon>
        <taxon>Hemiptera</taxon>
        <taxon>Sternorrhyncha</taxon>
        <taxon>Aphidomorpha</taxon>
        <taxon>Aphidoidea</taxon>
        <taxon>Aphididae</taxon>
        <taxon>Aphidini</taxon>
        <taxon>Schizaphis</taxon>
    </lineage>
</organism>
<keyword evidence="1" id="KW-1133">Transmembrane helix</keyword>
<dbReference type="AlphaFoldDB" id="A0A2S2PH40"/>
<evidence type="ECO:0000313" key="2">
    <source>
        <dbReference type="EMBL" id="MBY28772.1"/>
    </source>
</evidence>
<gene>
    <name evidence="2" type="ORF">g.155460</name>
</gene>